<keyword evidence="1" id="KW-1133">Transmembrane helix</keyword>
<keyword evidence="3" id="KW-1185">Reference proteome</keyword>
<keyword evidence="1" id="KW-0812">Transmembrane</keyword>
<feature type="transmembrane region" description="Helical" evidence="1">
    <location>
        <begin position="136"/>
        <end position="160"/>
    </location>
</feature>
<dbReference type="Proteomes" id="UP001236652">
    <property type="component" value="Chromosome"/>
</dbReference>
<name>A0ABY8USX3_9BACI</name>
<organism evidence="2 3">
    <name type="scientific">Pontibacillus chungwhensis</name>
    <dbReference type="NCBI Taxonomy" id="265426"/>
    <lineage>
        <taxon>Bacteria</taxon>
        <taxon>Bacillati</taxon>
        <taxon>Bacillota</taxon>
        <taxon>Bacilli</taxon>
        <taxon>Bacillales</taxon>
        <taxon>Bacillaceae</taxon>
        <taxon>Pontibacillus</taxon>
    </lineage>
</organism>
<evidence type="ECO:0000256" key="1">
    <source>
        <dbReference type="SAM" id="Phobius"/>
    </source>
</evidence>
<protein>
    <submittedName>
        <fullName evidence="2">DUF1700 domain-containing protein</fullName>
    </submittedName>
</protein>
<gene>
    <name evidence="2" type="ORF">QNI29_12280</name>
</gene>
<proteinExistence type="predicted"/>
<evidence type="ECO:0000313" key="3">
    <source>
        <dbReference type="Proteomes" id="UP001236652"/>
    </source>
</evidence>
<sequence>MNKEQFLEKLEAPLKRLPDEDRNELLYDYEEHFETGIMKGYSEEELANQLGDPKKLGRDLLAEYRIDQAEDEKSVKHILQAIFATMSVSFLNIILVLGPAIGVFSLYVGLCSVAIGLSVAPLLFIGSMFIGSVEPFFVNLFLSITLGSGGLLMGIALFYVGKWLYQATLSYIRFNIRIVKGEKAA</sequence>
<feature type="transmembrane region" description="Helical" evidence="1">
    <location>
        <begin position="78"/>
        <end position="98"/>
    </location>
</feature>
<reference evidence="2 3" key="1">
    <citation type="submission" date="2023-05" db="EMBL/GenBank/DDBJ databases">
        <title>Comparative genomics reveals the evidence of polycyclic aromatic hydrocarbons degradation in moderately halophilic genus Pontibacillus.</title>
        <authorList>
            <person name="Yang H."/>
            <person name="Qian Z."/>
        </authorList>
    </citation>
    <scope>NUCLEOTIDE SEQUENCE [LARGE SCALE GENOMIC DNA]</scope>
    <source>
        <strain evidence="3">HN14</strain>
    </source>
</reference>
<dbReference type="EMBL" id="CP126446">
    <property type="protein sequence ID" value="WIF96528.1"/>
    <property type="molecule type" value="Genomic_DNA"/>
</dbReference>
<keyword evidence="1" id="KW-0472">Membrane</keyword>
<dbReference type="Pfam" id="PF22564">
    <property type="entry name" value="HAAS"/>
    <property type="match status" value="1"/>
</dbReference>
<feature type="transmembrane region" description="Helical" evidence="1">
    <location>
        <begin position="104"/>
        <end position="124"/>
    </location>
</feature>
<dbReference type="RefSeq" id="WP_231416800.1">
    <property type="nucleotide sequence ID" value="NZ_CP126446.1"/>
</dbReference>
<evidence type="ECO:0000313" key="2">
    <source>
        <dbReference type="EMBL" id="WIF96528.1"/>
    </source>
</evidence>
<accession>A0ABY8USX3</accession>